<keyword evidence="1" id="KW-1133">Transmembrane helix</keyword>
<keyword evidence="1" id="KW-0472">Membrane</keyword>
<dbReference type="Proteomes" id="UP000015530">
    <property type="component" value="Unassembled WGS sequence"/>
</dbReference>
<proteinExistence type="predicted"/>
<evidence type="ECO:0000256" key="1">
    <source>
        <dbReference type="SAM" id="Phobius"/>
    </source>
</evidence>
<name>T0LHZ7_COLGC</name>
<feature type="transmembrane region" description="Helical" evidence="1">
    <location>
        <begin position="6"/>
        <end position="22"/>
    </location>
</feature>
<evidence type="ECO:0000313" key="2">
    <source>
        <dbReference type="EMBL" id="EQB47800.1"/>
    </source>
</evidence>
<sequence length="24" mass="2633">MQGFGSILNLIPFITGFAIVPIQR</sequence>
<dbReference type="AlphaFoldDB" id="T0LHZ7"/>
<evidence type="ECO:0000313" key="3">
    <source>
        <dbReference type="Proteomes" id="UP000015530"/>
    </source>
</evidence>
<reference evidence="3" key="1">
    <citation type="journal article" date="2013" name="Mol. Plant Microbe Interact.">
        <title>Global aspects of pacC regulation of pathogenicity genes in Colletotrichum gloeosporioides as revealed by transcriptome analysis.</title>
        <authorList>
            <person name="Alkan N."/>
            <person name="Meng X."/>
            <person name="Friedlander G."/>
            <person name="Reuveni E."/>
            <person name="Sukno S."/>
            <person name="Sherman A."/>
            <person name="Thon M."/>
            <person name="Fluhr R."/>
            <person name="Prusky D."/>
        </authorList>
    </citation>
    <scope>NUCLEOTIDE SEQUENCE [LARGE SCALE GENOMIC DNA]</scope>
    <source>
        <strain evidence="3">Cg-14</strain>
    </source>
</reference>
<protein>
    <submittedName>
        <fullName evidence="2">Uncharacterized protein</fullName>
    </submittedName>
</protein>
<keyword evidence="1" id="KW-0812">Transmembrane</keyword>
<organism evidence="2 3">
    <name type="scientific">Colletotrichum gloeosporioides (strain Cg-14)</name>
    <name type="common">Anthracnose fungus</name>
    <name type="synonym">Glomerella cingulata</name>
    <dbReference type="NCBI Taxonomy" id="1237896"/>
    <lineage>
        <taxon>Eukaryota</taxon>
        <taxon>Fungi</taxon>
        <taxon>Dikarya</taxon>
        <taxon>Ascomycota</taxon>
        <taxon>Pezizomycotina</taxon>
        <taxon>Sordariomycetes</taxon>
        <taxon>Hypocreomycetidae</taxon>
        <taxon>Glomerellales</taxon>
        <taxon>Glomerellaceae</taxon>
        <taxon>Colletotrichum</taxon>
        <taxon>Colletotrichum gloeosporioides species complex</taxon>
    </lineage>
</organism>
<comment type="caution">
    <text evidence="2">The sequence shown here is derived from an EMBL/GenBank/DDBJ whole genome shotgun (WGS) entry which is preliminary data.</text>
</comment>
<accession>T0LHZ7</accession>
<gene>
    <name evidence="2" type="ORF">CGLO_13028</name>
</gene>
<dbReference type="HOGENOM" id="CLU_3421349_0_0_1"/>
<dbReference type="EMBL" id="AMYD01002823">
    <property type="protein sequence ID" value="EQB47800.1"/>
    <property type="molecule type" value="Genomic_DNA"/>
</dbReference>